<keyword evidence="3" id="KW-0731">Sigma factor</keyword>
<feature type="domain" description="RNA polymerase sigma-70 region 2" evidence="6">
    <location>
        <begin position="29"/>
        <end position="98"/>
    </location>
</feature>
<dbReference type="GO" id="GO:0016987">
    <property type="term" value="F:sigma factor activity"/>
    <property type="evidence" value="ECO:0007669"/>
    <property type="project" value="UniProtKB-KW"/>
</dbReference>
<dbReference type="Gene3D" id="1.10.1740.10">
    <property type="match status" value="1"/>
</dbReference>
<evidence type="ECO:0000313" key="8">
    <source>
        <dbReference type="Proteomes" id="UP000607559"/>
    </source>
</evidence>
<comment type="similarity">
    <text evidence="1">Belongs to the sigma-70 factor family. ECF subfamily.</text>
</comment>
<reference evidence="7" key="1">
    <citation type="journal article" date="2014" name="Int. J. Syst. Evol. Microbiol.">
        <title>Complete genome sequence of Corynebacterium casei LMG S-19264T (=DSM 44701T), isolated from a smear-ripened cheese.</title>
        <authorList>
            <consortium name="US DOE Joint Genome Institute (JGI-PGF)"/>
            <person name="Walter F."/>
            <person name="Albersmeier A."/>
            <person name="Kalinowski J."/>
            <person name="Ruckert C."/>
        </authorList>
    </citation>
    <scope>NUCLEOTIDE SEQUENCE</scope>
    <source>
        <strain evidence="7">CGMCC 1.15448</strain>
    </source>
</reference>
<dbReference type="Pfam" id="PF04542">
    <property type="entry name" value="Sigma70_r2"/>
    <property type="match status" value="1"/>
</dbReference>
<keyword evidence="5" id="KW-0804">Transcription</keyword>
<dbReference type="GO" id="GO:0003677">
    <property type="term" value="F:DNA binding"/>
    <property type="evidence" value="ECO:0007669"/>
    <property type="project" value="UniProtKB-KW"/>
</dbReference>
<evidence type="ECO:0000313" key="7">
    <source>
        <dbReference type="EMBL" id="GGA95848.1"/>
    </source>
</evidence>
<gene>
    <name evidence="7" type="ORF">GCM10011511_18910</name>
</gene>
<dbReference type="PANTHER" id="PTHR43133:SF8">
    <property type="entry name" value="RNA POLYMERASE SIGMA FACTOR HI_1459-RELATED"/>
    <property type="match status" value="1"/>
</dbReference>
<evidence type="ECO:0000256" key="2">
    <source>
        <dbReference type="ARBA" id="ARBA00023015"/>
    </source>
</evidence>
<protein>
    <recommendedName>
        <fullName evidence="6">RNA polymerase sigma-70 region 2 domain-containing protein</fullName>
    </recommendedName>
</protein>
<comment type="caution">
    <text evidence="7">The sequence shown here is derived from an EMBL/GenBank/DDBJ whole genome shotgun (WGS) entry which is preliminary data.</text>
</comment>
<dbReference type="NCBIfam" id="TIGR02937">
    <property type="entry name" value="sigma70-ECF"/>
    <property type="match status" value="1"/>
</dbReference>
<accession>A0A8J2UCJ2</accession>
<dbReference type="PANTHER" id="PTHR43133">
    <property type="entry name" value="RNA POLYMERASE ECF-TYPE SIGMA FACTO"/>
    <property type="match status" value="1"/>
</dbReference>
<dbReference type="InterPro" id="IPR013324">
    <property type="entry name" value="RNA_pol_sigma_r3/r4-like"/>
</dbReference>
<dbReference type="InterPro" id="IPR014284">
    <property type="entry name" value="RNA_pol_sigma-70_dom"/>
</dbReference>
<dbReference type="SUPFAM" id="SSF88659">
    <property type="entry name" value="Sigma3 and sigma4 domains of RNA polymerase sigma factors"/>
    <property type="match status" value="1"/>
</dbReference>
<organism evidence="7 8">
    <name type="scientific">Puia dinghuensis</name>
    <dbReference type="NCBI Taxonomy" id="1792502"/>
    <lineage>
        <taxon>Bacteria</taxon>
        <taxon>Pseudomonadati</taxon>
        <taxon>Bacteroidota</taxon>
        <taxon>Chitinophagia</taxon>
        <taxon>Chitinophagales</taxon>
        <taxon>Chitinophagaceae</taxon>
        <taxon>Puia</taxon>
    </lineage>
</organism>
<evidence type="ECO:0000256" key="3">
    <source>
        <dbReference type="ARBA" id="ARBA00023082"/>
    </source>
</evidence>
<dbReference type="Proteomes" id="UP000607559">
    <property type="component" value="Unassembled WGS sequence"/>
</dbReference>
<keyword evidence="8" id="KW-1185">Reference proteome</keyword>
<name>A0A8J2UCJ2_9BACT</name>
<evidence type="ECO:0000256" key="1">
    <source>
        <dbReference type="ARBA" id="ARBA00010641"/>
    </source>
</evidence>
<dbReference type="InterPro" id="IPR036388">
    <property type="entry name" value="WH-like_DNA-bd_sf"/>
</dbReference>
<dbReference type="AlphaFoldDB" id="A0A8J2UCJ2"/>
<evidence type="ECO:0000256" key="5">
    <source>
        <dbReference type="ARBA" id="ARBA00023163"/>
    </source>
</evidence>
<dbReference type="InterPro" id="IPR039425">
    <property type="entry name" value="RNA_pol_sigma-70-like"/>
</dbReference>
<evidence type="ECO:0000259" key="6">
    <source>
        <dbReference type="Pfam" id="PF04542"/>
    </source>
</evidence>
<keyword evidence="4" id="KW-0238">DNA-binding</keyword>
<evidence type="ECO:0000256" key="4">
    <source>
        <dbReference type="ARBA" id="ARBA00023125"/>
    </source>
</evidence>
<reference evidence="7" key="2">
    <citation type="submission" date="2020-09" db="EMBL/GenBank/DDBJ databases">
        <authorList>
            <person name="Sun Q."/>
            <person name="Zhou Y."/>
        </authorList>
    </citation>
    <scope>NUCLEOTIDE SEQUENCE</scope>
    <source>
        <strain evidence="7">CGMCC 1.15448</strain>
    </source>
</reference>
<sequence length="200" mass="23379">MKAEVNYTDVELIAAISAGTDLNRAIQFIYRQHAEATSAFIRHYGGSEQDADDIFQEAVVAFIDIVRKGKFRMESNVRTFLASIAKHCWFNELKKRDRADQRHRKFELGRDQNEPDIAEHISLLERKKQLRDIVDSLGESCRKILLLFYYENMSMKEIVSHLPYENEQVVRNKKYKCLQQLTGLIKDNPAIARQMQEIIK</sequence>
<dbReference type="RefSeq" id="WP_188930921.1">
    <property type="nucleotide sequence ID" value="NZ_BMJC01000002.1"/>
</dbReference>
<dbReference type="SUPFAM" id="SSF88946">
    <property type="entry name" value="Sigma2 domain of RNA polymerase sigma factors"/>
    <property type="match status" value="1"/>
</dbReference>
<dbReference type="GO" id="GO:0006352">
    <property type="term" value="P:DNA-templated transcription initiation"/>
    <property type="evidence" value="ECO:0007669"/>
    <property type="project" value="InterPro"/>
</dbReference>
<keyword evidence="2" id="KW-0805">Transcription regulation</keyword>
<dbReference type="InterPro" id="IPR013325">
    <property type="entry name" value="RNA_pol_sigma_r2"/>
</dbReference>
<dbReference type="InterPro" id="IPR007627">
    <property type="entry name" value="RNA_pol_sigma70_r2"/>
</dbReference>
<proteinExistence type="inferred from homology"/>
<dbReference type="EMBL" id="BMJC01000002">
    <property type="protein sequence ID" value="GGA95848.1"/>
    <property type="molecule type" value="Genomic_DNA"/>
</dbReference>
<dbReference type="Gene3D" id="1.10.10.10">
    <property type="entry name" value="Winged helix-like DNA-binding domain superfamily/Winged helix DNA-binding domain"/>
    <property type="match status" value="1"/>
</dbReference>